<accession>A0ACC3BZ80</accession>
<name>A0ACC3BZ80_PYRYE</name>
<reference evidence="1" key="1">
    <citation type="submission" date="2019-11" db="EMBL/GenBank/DDBJ databases">
        <title>Nori genome reveals adaptations in red seaweeds to the harsh intertidal environment.</title>
        <authorList>
            <person name="Wang D."/>
            <person name="Mao Y."/>
        </authorList>
    </citation>
    <scope>NUCLEOTIDE SEQUENCE</scope>
    <source>
        <tissue evidence="1">Gametophyte</tissue>
    </source>
</reference>
<sequence>MKGLKGLGSRLMHRRTLSDDGDGVSVDGDTYDDGGVGAPLAGVSYESVAAPLPPPGGGGGGRPWLPRRLGRDASYATTTSAGGSSDVVAVGYDPDSADLYMNDLPLGTALRGLDAVRARLAALTDSATAHKAAVEAAAIAERSLGDLLSSAVLRGPPDRAGRGGAAAAAAADGGDLAGGGGGGGGSGGVVVAPPPAIRGYLPKVRVDAVGAVGHALAAEGVAAHAAAASSVAPLVGLLSAFEERYGRKVAPLRRRYATQKGDWLRFVRQAEAAGLVEGPDDGGGGKEAGKRRKLEALAGAAAPVWKRTSAELKAEASALAELTAWNLSQWALGVADGRGVAVAGGARLWGGVGGCVTAAKAAKLRGGGLGGDRENVPPS</sequence>
<evidence type="ECO:0000313" key="2">
    <source>
        <dbReference type="Proteomes" id="UP000798662"/>
    </source>
</evidence>
<evidence type="ECO:0000313" key="1">
    <source>
        <dbReference type="EMBL" id="KAK1863006.1"/>
    </source>
</evidence>
<keyword evidence="2" id="KW-1185">Reference proteome</keyword>
<comment type="caution">
    <text evidence="1">The sequence shown here is derived from an EMBL/GenBank/DDBJ whole genome shotgun (WGS) entry which is preliminary data.</text>
</comment>
<dbReference type="Proteomes" id="UP000798662">
    <property type="component" value="Chromosome 2"/>
</dbReference>
<gene>
    <name evidence="1" type="ORF">I4F81_005571</name>
</gene>
<proteinExistence type="predicted"/>
<dbReference type="EMBL" id="CM020619">
    <property type="protein sequence ID" value="KAK1863006.1"/>
    <property type="molecule type" value="Genomic_DNA"/>
</dbReference>
<protein>
    <submittedName>
        <fullName evidence="1">Uncharacterized protein</fullName>
    </submittedName>
</protein>
<organism evidence="1 2">
    <name type="scientific">Pyropia yezoensis</name>
    <name type="common">Susabi-nori</name>
    <name type="synonym">Porphyra yezoensis</name>
    <dbReference type="NCBI Taxonomy" id="2788"/>
    <lineage>
        <taxon>Eukaryota</taxon>
        <taxon>Rhodophyta</taxon>
        <taxon>Bangiophyceae</taxon>
        <taxon>Bangiales</taxon>
        <taxon>Bangiaceae</taxon>
        <taxon>Pyropia</taxon>
    </lineage>
</organism>